<feature type="transmembrane region" description="Helical" evidence="1">
    <location>
        <begin position="20"/>
        <end position="48"/>
    </location>
</feature>
<keyword evidence="1" id="KW-1133">Transmembrane helix</keyword>
<reference evidence="2 3" key="1">
    <citation type="submission" date="2020-03" db="EMBL/GenBank/DDBJ databases">
        <title>Sphingomonas sp. nov., isolated from fish.</title>
        <authorList>
            <person name="Hyun D.-W."/>
            <person name="Bae J.-W."/>
        </authorList>
    </citation>
    <scope>NUCLEOTIDE SEQUENCE [LARGE SCALE GENOMIC DNA]</scope>
    <source>
        <strain evidence="2 3">HDW15B</strain>
    </source>
</reference>
<dbReference type="EMBL" id="CP049869">
    <property type="protein sequence ID" value="QIK78025.1"/>
    <property type="molecule type" value="Genomic_DNA"/>
</dbReference>
<evidence type="ECO:0000313" key="3">
    <source>
        <dbReference type="Proteomes" id="UP000503222"/>
    </source>
</evidence>
<dbReference type="RefSeq" id="WP_166410419.1">
    <property type="nucleotide sequence ID" value="NZ_CP049869.1"/>
</dbReference>
<organism evidence="2 3">
    <name type="scientific">Sphingomonas piscis</name>
    <dbReference type="NCBI Taxonomy" id="2714943"/>
    <lineage>
        <taxon>Bacteria</taxon>
        <taxon>Pseudomonadati</taxon>
        <taxon>Pseudomonadota</taxon>
        <taxon>Alphaproteobacteria</taxon>
        <taxon>Sphingomonadales</taxon>
        <taxon>Sphingomonadaceae</taxon>
        <taxon>Sphingomonas</taxon>
    </lineage>
</organism>
<evidence type="ECO:0000313" key="2">
    <source>
        <dbReference type="EMBL" id="QIK78025.1"/>
    </source>
</evidence>
<sequence length="49" mass="5341">MKLCLFSQVLNDLRFDASDTTAALIVSLGWLLGHSGIGRAYFLLVIMLG</sequence>
<proteinExistence type="predicted"/>
<evidence type="ECO:0000256" key="1">
    <source>
        <dbReference type="SAM" id="Phobius"/>
    </source>
</evidence>
<gene>
    <name evidence="2" type="ORF">G7077_02965</name>
</gene>
<dbReference type="KEGG" id="spii:G7077_02965"/>
<protein>
    <submittedName>
        <fullName evidence="2">Uncharacterized protein</fullName>
    </submittedName>
</protein>
<dbReference type="AlphaFoldDB" id="A0A6G7YMP6"/>
<accession>A0A6G7YMP6</accession>
<keyword evidence="1" id="KW-0472">Membrane</keyword>
<name>A0A6G7YMP6_9SPHN</name>
<dbReference type="Proteomes" id="UP000503222">
    <property type="component" value="Chromosome"/>
</dbReference>
<keyword evidence="3" id="KW-1185">Reference proteome</keyword>
<keyword evidence="1" id="KW-0812">Transmembrane</keyword>